<dbReference type="Gene3D" id="3.40.50.720">
    <property type="entry name" value="NAD(P)-binding Rossmann-like Domain"/>
    <property type="match status" value="1"/>
</dbReference>
<sequence>MGRADGDETSVAGKTCVVTGASPGGIGLEVARALARGGARVVLACRSRSKAAAAARDIIASTGNDNVECRTLDLASLASVREFADGFNGPEELVDILVNNAGAMFKEYGVAEQGRERTWQVNTLGPTYLARLMMPALARAAAANGNAPGSARYVYVTSKLELKGVVAGELRSGASDLRMFNAIADVTKFDTFKRYATAKQAGTALTFELARRVKSAPKFAGIAVHCVSPGMVNTNLGRFAGAAFVLAAPLRWALTKTRAQGAEPVLFACRSNAPEVANETGGYFGTSSSFKSGPVAGLEASETARDPGVGARLWAIAEAQHGACGEWDRS</sequence>
<dbReference type="PRINTS" id="PR00081">
    <property type="entry name" value="GDHRDH"/>
</dbReference>
<keyword evidence="1" id="KW-0560">Oxidoreductase</keyword>
<accession>C1FJ38</accession>
<dbReference type="PANTHER" id="PTHR43157">
    <property type="entry name" value="PHOSPHATIDYLINOSITOL-GLYCAN BIOSYNTHESIS CLASS F PROTEIN-RELATED"/>
    <property type="match status" value="1"/>
</dbReference>
<keyword evidence="3" id="KW-1185">Reference proteome</keyword>
<dbReference type="OrthoDB" id="191139at2759"/>
<dbReference type="GO" id="GO:0016491">
    <property type="term" value="F:oxidoreductase activity"/>
    <property type="evidence" value="ECO:0007669"/>
    <property type="project" value="UniProtKB-KW"/>
</dbReference>
<dbReference type="KEGG" id="mis:MICPUN_106349"/>
<dbReference type="InterPro" id="IPR002347">
    <property type="entry name" value="SDR_fam"/>
</dbReference>
<dbReference type="AlphaFoldDB" id="C1FJ38"/>
<dbReference type="GeneID" id="8247916"/>
<name>C1FJ38_MICCC</name>
<dbReference type="InterPro" id="IPR036291">
    <property type="entry name" value="NAD(P)-bd_dom_sf"/>
</dbReference>
<dbReference type="PANTHER" id="PTHR43157:SF31">
    <property type="entry name" value="PHOSPHATIDYLINOSITOL-GLYCAN BIOSYNTHESIS CLASS F PROTEIN"/>
    <property type="match status" value="1"/>
</dbReference>
<dbReference type="STRING" id="296587.C1FJ38"/>
<dbReference type="eggNOG" id="KOG1208">
    <property type="taxonomic scope" value="Eukaryota"/>
</dbReference>
<protein>
    <submittedName>
        <fullName evidence="2">Uncharacterized protein</fullName>
    </submittedName>
</protein>
<reference evidence="2 3" key="1">
    <citation type="journal article" date="2009" name="Science">
        <title>Green evolution and dynamic adaptations revealed by genomes of the marine picoeukaryotes Micromonas.</title>
        <authorList>
            <person name="Worden A.Z."/>
            <person name="Lee J.H."/>
            <person name="Mock T."/>
            <person name="Rouze P."/>
            <person name="Simmons M.P."/>
            <person name="Aerts A.L."/>
            <person name="Allen A.E."/>
            <person name="Cuvelier M.L."/>
            <person name="Derelle E."/>
            <person name="Everett M.V."/>
            <person name="Foulon E."/>
            <person name="Grimwood J."/>
            <person name="Gundlach H."/>
            <person name="Henrissat B."/>
            <person name="Napoli C."/>
            <person name="McDonald S.M."/>
            <person name="Parker M.S."/>
            <person name="Rombauts S."/>
            <person name="Salamov A."/>
            <person name="Von Dassow P."/>
            <person name="Badger J.H."/>
            <person name="Coutinho P.M."/>
            <person name="Demir E."/>
            <person name="Dubchak I."/>
            <person name="Gentemann C."/>
            <person name="Eikrem W."/>
            <person name="Gready J.E."/>
            <person name="John U."/>
            <person name="Lanier W."/>
            <person name="Lindquist E.A."/>
            <person name="Lucas S."/>
            <person name="Mayer K.F."/>
            <person name="Moreau H."/>
            <person name="Not F."/>
            <person name="Otillar R."/>
            <person name="Panaud O."/>
            <person name="Pangilinan J."/>
            <person name="Paulsen I."/>
            <person name="Piegu B."/>
            <person name="Poliakov A."/>
            <person name="Robbens S."/>
            <person name="Schmutz J."/>
            <person name="Toulza E."/>
            <person name="Wyss T."/>
            <person name="Zelensky A."/>
            <person name="Zhou K."/>
            <person name="Armbrust E.V."/>
            <person name="Bhattacharya D."/>
            <person name="Goodenough U.W."/>
            <person name="Van de Peer Y."/>
            <person name="Grigoriev I.V."/>
        </authorList>
    </citation>
    <scope>NUCLEOTIDE SEQUENCE [LARGE SCALE GENOMIC DNA]</scope>
    <source>
        <strain evidence="3">RCC299 / NOUM17</strain>
    </source>
</reference>
<dbReference type="OMA" id="WWQYARS"/>
<dbReference type="Pfam" id="PF00106">
    <property type="entry name" value="adh_short"/>
    <property type="match status" value="1"/>
</dbReference>
<organism evidence="2 3">
    <name type="scientific">Micromonas commoda (strain RCC299 / NOUM17 / CCMP2709)</name>
    <name type="common">Picoplanktonic green alga</name>
    <dbReference type="NCBI Taxonomy" id="296587"/>
    <lineage>
        <taxon>Eukaryota</taxon>
        <taxon>Viridiplantae</taxon>
        <taxon>Chlorophyta</taxon>
        <taxon>Mamiellophyceae</taxon>
        <taxon>Mamiellales</taxon>
        <taxon>Mamiellaceae</taxon>
        <taxon>Micromonas</taxon>
    </lineage>
</organism>
<dbReference type="RefSeq" id="XP_002509265.1">
    <property type="nucleotide sequence ID" value="XM_002509219.1"/>
</dbReference>
<dbReference type="SUPFAM" id="SSF51735">
    <property type="entry name" value="NAD(P)-binding Rossmann-fold domains"/>
    <property type="match status" value="1"/>
</dbReference>
<proteinExistence type="predicted"/>
<evidence type="ECO:0000313" key="2">
    <source>
        <dbReference type="EMBL" id="ACO70523.1"/>
    </source>
</evidence>
<dbReference type="Proteomes" id="UP000002009">
    <property type="component" value="Chromosome 12"/>
</dbReference>
<dbReference type="EMBL" id="CP001577">
    <property type="protein sequence ID" value="ACO70523.1"/>
    <property type="molecule type" value="Genomic_DNA"/>
</dbReference>
<evidence type="ECO:0000313" key="3">
    <source>
        <dbReference type="Proteomes" id="UP000002009"/>
    </source>
</evidence>
<dbReference type="InParanoid" id="C1FJ38"/>
<gene>
    <name evidence="2" type="ORF">MICPUN_106349</name>
</gene>
<evidence type="ECO:0000256" key="1">
    <source>
        <dbReference type="ARBA" id="ARBA00023002"/>
    </source>
</evidence>